<dbReference type="AlphaFoldDB" id="A0A0F9S2J2"/>
<proteinExistence type="predicted"/>
<dbReference type="Gene3D" id="3.10.129.140">
    <property type="entry name" value="Helicobacter TNF-alpha-Inducing protein"/>
    <property type="match status" value="1"/>
</dbReference>
<evidence type="ECO:0000313" key="1">
    <source>
        <dbReference type="EMBL" id="KKN31331.1"/>
    </source>
</evidence>
<name>A0A0F9S2J2_9ZZZZ</name>
<reference evidence="1" key="1">
    <citation type="journal article" date="2015" name="Nature">
        <title>Complex archaea that bridge the gap between prokaryotes and eukaryotes.</title>
        <authorList>
            <person name="Spang A."/>
            <person name="Saw J.H."/>
            <person name="Jorgensen S.L."/>
            <person name="Zaremba-Niedzwiedzka K."/>
            <person name="Martijn J."/>
            <person name="Lind A.E."/>
            <person name="van Eijk R."/>
            <person name="Schleper C."/>
            <person name="Guy L."/>
            <person name="Ettema T.J."/>
        </authorList>
    </citation>
    <scope>NUCLEOTIDE SEQUENCE</scope>
</reference>
<sequence>MPLLCRDTFVNFLFLHVVLLEDSQIKGLKMFKVKASILSITVCSVLISGCNSTPKNNASEMGMKIPSWVLNPTTESGLIASSCVVASNSFAMDKTEATTQARAELANQLDTRIASLQEQYSEKITNPDETVSKSKFLSTTTQFTEQALRTSKVIKVDYAQMADQKNLCALVTVTEEGAQSLFKQVMKKAPVKLSPENETLLYLNFTKAENAQ</sequence>
<dbReference type="EMBL" id="LAZR01002338">
    <property type="protein sequence ID" value="KKN31331.1"/>
    <property type="molecule type" value="Genomic_DNA"/>
</dbReference>
<gene>
    <name evidence="1" type="ORF">LCGC14_0825090</name>
</gene>
<protein>
    <recommendedName>
        <fullName evidence="2">LPP20 lipoprotein</fullName>
    </recommendedName>
</protein>
<evidence type="ECO:0008006" key="2">
    <source>
        <dbReference type="Google" id="ProtNLM"/>
    </source>
</evidence>
<accession>A0A0F9S2J2</accession>
<organism evidence="1">
    <name type="scientific">marine sediment metagenome</name>
    <dbReference type="NCBI Taxonomy" id="412755"/>
    <lineage>
        <taxon>unclassified sequences</taxon>
        <taxon>metagenomes</taxon>
        <taxon>ecological metagenomes</taxon>
    </lineage>
</organism>
<comment type="caution">
    <text evidence="1">The sequence shown here is derived from an EMBL/GenBank/DDBJ whole genome shotgun (WGS) entry which is preliminary data.</text>
</comment>